<dbReference type="PROSITE" id="PS50070">
    <property type="entry name" value="KRINGLE_2"/>
    <property type="match status" value="1"/>
</dbReference>
<dbReference type="InterPro" id="IPR000001">
    <property type="entry name" value="Kringle"/>
</dbReference>
<dbReference type="PROSITE" id="PS00021">
    <property type="entry name" value="KRINGLE_1"/>
    <property type="match status" value="1"/>
</dbReference>
<dbReference type="EMBL" id="HBNS01002464">
    <property type="protein sequence ID" value="CAE4581919.1"/>
    <property type="molecule type" value="Transcribed_RNA"/>
</dbReference>
<feature type="region of interest" description="Disordered" evidence="3">
    <location>
        <begin position="1"/>
        <end position="27"/>
    </location>
</feature>
<sequence>MSNMPSGSPTLQASSSPSAAPSPLAATESVDLTGMQEFHSQGVFNPKDADPLGSESSGYFVVLDDTIGPTTRTWWGGDYATLHVPLFNSCNNDVTVASIKAQQRACGSTWEMNAGRGTNDCDHNLVLKLNDVSLNPWMEQYEHSGCVFQSNPSSPIIFHFRRWHSPYSNALIGRIVLDFELLFATKDPTKAPSALPSLSPSITPPPDQCSITACSCEIGQVDYRGTLAVTNTGLPCQRWDAQSPHSHTRTASNFPDSGLEENYCRNPDGEPGAWCYTTSDVRWQLCDVPVCTPECCESLAA</sequence>
<dbReference type="SUPFAM" id="SSF57440">
    <property type="entry name" value="Kringle-like"/>
    <property type="match status" value="1"/>
</dbReference>
<protein>
    <recommendedName>
        <fullName evidence="4">Kringle domain-containing protein</fullName>
    </recommendedName>
</protein>
<organism evidence="5">
    <name type="scientific">Ditylum brightwellii</name>
    <dbReference type="NCBI Taxonomy" id="49249"/>
    <lineage>
        <taxon>Eukaryota</taxon>
        <taxon>Sar</taxon>
        <taxon>Stramenopiles</taxon>
        <taxon>Ochrophyta</taxon>
        <taxon>Bacillariophyta</taxon>
        <taxon>Mediophyceae</taxon>
        <taxon>Lithodesmiophycidae</taxon>
        <taxon>Lithodesmiales</taxon>
        <taxon>Lithodesmiaceae</taxon>
        <taxon>Ditylum</taxon>
    </lineage>
</organism>
<dbReference type="GO" id="GO:0004175">
    <property type="term" value="F:endopeptidase activity"/>
    <property type="evidence" value="ECO:0007669"/>
    <property type="project" value="TreeGrafter"/>
</dbReference>
<dbReference type="CDD" id="cd00108">
    <property type="entry name" value="KR"/>
    <property type="match status" value="1"/>
</dbReference>
<feature type="domain" description="Kringle" evidence="4">
    <location>
        <begin position="222"/>
        <end position="291"/>
    </location>
</feature>
<evidence type="ECO:0000256" key="2">
    <source>
        <dbReference type="ARBA" id="ARBA00023157"/>
    </source>
</evidence>
<dbReference type="InterPro" id="IPR018056">
    <property type="entry name" value="Kringle_CS"/>
</dbReference>
<dbReference type="PANTHER" id="PTHR24261">
    <property type="entry name" value="PLASMINOGEN-RELATED"/>
    <property type="match status" value="1"/>
</dbReference>
<evidence type="ECO:0000256" key="3">
    <source>
        <dbReference type="SAM" id="MobiDB-lite"/>
    </source>
</evidence>
<reference evidence="5" key="1">
    <citation type="submission" date="2021-01" db="EMBL/GenBank/DDBJ databases">
        <authorList>
            <person name="Corre E."/>
            <person name="Pelletier E."/>
            <person name="Niang G."/>
            <person name="Scheremetjew M."/>
            <person name="Finn R."/>
            <person name="Kale V."/>
            <person name="Holt S."/>
            <person name="Cochrane G."/>
            <person name="Meng A."/>
            <person name="Brown T."/>
            <person name="Cohen L."/>
        </authorList>
    </citation>
    <scope>NUCLEOTIDE SEQUENCE</scope>
    <source>
        <strain evidence="5">GSO104</strain>
    </source>
</reference>
<dbReference type="Gene3D" id="2.40.20.10">
    <property type="entry name" value="Plasminogen Kringle 4"/>
    <property type="match status" value="1"/>
</dbReference>
<evidence type="ECO:0000259" key="4">
    <source>
        <dbReference type="PROSITE" id="PS50070"/>
    </source>
</evidence>
<name>A0A7S4QFB4_9STRA</name>
<proteinExistence type="predicted"/>
<keyword evidence="2" id="KW-1015">Disulfide bond</keyword>
<dbReference type="SMART" id="SM00130">
    <property type="entry name" value="KR"/>
    <property type="match status" value="1"/>
</dbReference>
<dbReference type="PRINTS" id="PR00018">
    <property type="entry name" value="KRINGLE"/>
</dbReference>
<evidence type="ECO:0000256" key="1">
    <source>
        <dbReference type="ARBA" id="ARBA00022572"/>
    </source>
</evidence>
<accession>A0A7S4QFB4</accession>
<dbReference type="InterPro" id="IPR013806">
    <property type="entry name" value="Kringle-like"/>
</dbReference>
<dbReference type="GO" id="GO:0005102">
    <property type="term" value="F:signaling receptor binding"/>
    <property type="evidence" value="ECO:0007669"/>
    <property type="project" value="TreeGrafter"/>
</dbReference>
<dbReference type="PANTHER" id="PTHR24261:SF7">
    <property type="entry name" value="KRINGLE DOMAIN-CONTAINING PROTEIN"/>
    <property type="match status" value="1"/>
</dbReference>
<gene>
    <name evidence="5" type="ORF">DBRI00130_LOCUS1986</name>
</gene>
<keyword evidence="1" id="KW-0420">Kringle</keyword>
<dbReference type="AlphaFoldDB" id="A0A7S4QFB4"/>
<evidence type="ECO:0000313" key="5">
    <source>
        <dbReference type="EMBL" id="CAE4581919.1"/>
    </source>
</evidence>
<dbReference type="Pfam" id="PF00051">
    <property type="entry name" value="Kringle"/>
    <property type="match status" value="1"/>
</dbReference>
<dbReference type="GO" id="GO:0005615">
    <property type="term" value="C:extracellular space"/>
    <property type="evidence" value="ECO:0007669"/>
    <property type="project" value="TreeGrafter"/>
</dbReference>
<dbReference type="InterPro" id="IPR050759">
    <property type="entry name" value="Serine_protease_kringle"/>
</dbReference>
<dbReference type="InterPro" id="IPR038178">
    <property type="entry name" value="Kringle_sf"/>
</dbReference>